<proteinExistence type="predicted"/>
<comment type="caution">
    <text evidence="1">The sequence shown here is derived from an EMBL/GenBank/DDBJ whole genome shotgun (WGS) entry which is preliminary data.</text>
</comment>
<name>A0A520MDZ1_9GAMM</name>
<sequence length="160" mass="18750">MIRSLFLICLLSFNLSAENSEKALQDSLLKFWEARNARDFETIFFYESKIGAITGSSSENHFYEDPPPDFESVIDYYSRVESNVVPSNVRIIKLSEKVYLTLYYLTGSYKYSNGKVNNEYQARVSNIWLYEDGGFKLYYKNFNKLKKDLKPMDIIAYPMD</sequence>
<accession>A0A520MDZ1</accession>
<dbReference type="EMBL" id="SHBI01000036">
    <property type="protein sequence ID" value="RZO19443.1"/>
    <property type="molecule type" value="Genomic_DNA"/>
</dbReference>
<evidence type="ECO:0000313" key="1">
    <source>
        <dbReference type="EMBL" id="RZO19443.1"/>
    </source>
</evidence>
<dbReference type="Proteomes" id="UP000315782">
    <property type="component" value="Unassembled WGS sequence"/>
</dbReference>
<dbReference type="AlphaFoldDB" id="A0A520MDZ1"/>
<dbReference type="InterPro" id="IPR032710">
    <property type="entry name" value="NTF2-like_dom_sf"/>
</dbReference>
<reference evidence="1 2" key="1">
    <citation type="submission" date="2019-02" db="EMBL/GenBank/DDBJ databases">
        <title>Prokaryotic population dynamics and viral predation in marine succession experiment using metagenomics: the confinement effect.</title>
        <authorList>
            <person name="Haro-Moreno J.M."/>
            <person name="Rodriguez-Valera F."/>
            <person name="Lopez-Perez M."/>
        </authorList>
    </citation>
    <scope>NUCLEOTIDE SEQUENCE [LARGE SCALE GENOMIC DNA]</scope>
    <source>
        <strain evidence="1">MED-G163</strain>
    </source>
</reference>
<evidence type="ECO:0000313" key="2">
    <source>
        <dbReference type="Proteomes" id="UP000315782"/>
    </source>
</evidence>
<evidence type="ECO:0008006" key="3">
    <source>
        <dbReference type="Google" id="ProtNLM"/>
    </source>
</evidence>
<protein>
    <recommendedName>
        <fullName evidence="3">Nuclear transport factor 2 family protein</fullName>
    </recommendedName>
</protein>
<organism evidence="1 2">
    <name type="scientific">SAR86 cluster bacterium</name>
    <dbReference type="NCBI Taxonomy" id="2030880"/>
    <lineage>
        <taxon>Bacteria</taxon>
        <taxon>Pseudomonadati</taxon>
        <taxon>Pseudomonadota</taxon>
        <taxon>Gammaproteobacteria</taxon>
        <taxon>SAR86 cluster</taxon>
    </lineage>
</organism>
<dbReference type="SUPFAM" id="SSF54427">
    <property type="entry name" value="NTF2-like"/>
    <property type="match status" value="1"/>
</dbReference>
<gene>
    <name evidence="1" type="ORF">EVA96_03760</name>
</gene>